<protein>
    <submittedName>
        <fullName evidence="1">Uncharacterized protein</fullName>
    </submittedName>
</protein>
<evidence type="ECO:0000313" key="2">
    <source>
        <dbReference type="Proteomes" id="UP000756921"/>
    </source>
</evidence>
<sequence>MFPTSSHIGQSPFMELGRTELSPHPKSQSGATVVESRLFALRTRTRVLAVAVKNRRAVSRATLSSPPNLQQGQRIGAAIDSRLRFRVRAAIHIYHRLNSIVRSLLRLLLAPKPHPTATTAGPRYLDYCYMKRNEIVETATKLLGTVAVQETRLDPAGRIVLDFCLERLHQAEDPEDLP</sequence>
<accession>A0A9P6GHC5</accession>
<proteinExistence type="predicted"/>
<dbReference type="Proteomes" id="UP000756921">
    <property type="component" value="Unassembled WGS sequence"/>
</dbReference>
<name>A0A9P6GHC5_9PLEO</name>
<keyword evidence="2" id="KW-1185">Reference proteome</keyword>
<organism evidence="1 2">
    <name type="scientific">Paraphaeosphaeria minitans</name>
    <dbReference type="NCBI Taxonomy" id="565426"/>
    <lineage>
        <taxon>Eukaryota</taxon>
        <taxon>Fungi</taxon>
        <taxon>Dikarya</taxon>
        <taxon>Ascomycota</taxon>
        <taxon>Pezizomycotina</taxon>
        <taxon>Dothideomycetes</taxon>
        <taxon>Pleosporomycetidae</taxon>
        <taxon>Pleosporales</taxon>
        <taxon>Massarineae</taxon>
        <taxon>Didymosphaeriaceae</taxon>
        <taxon>Paraphaeosphaeria</taxon>
    </lineage>
</organism>
<dbReference type="AlphaFoldDB" id="A0A9P6GHC5"/>
<evidence type="ECO:0000313" key="1">
    <source>
        <dbReference type="EMBL" id="KAF9735681.1"/>
    </source>
</evidence>
<comment type="caution">
    <text evidence="1">The sequence shown here is derived from an EMBL/GenBank/DDBJ whole genome shotgun (WGS) entry which is preliminary data.</text>
</comment>
<dbReference type="EMBL" id="WJXW01000005">
    <property type="protein sequence ID" value="KAF9735681.1"/>
    <property type="molecule type" value="Genomic_DNA"/>
</dbReference>
<gene>
    <name evidence="1" type="ORF">PMIN01_05596</name>
</gene>
<reference evidence="1" key="1">
    <citation type="journal article" date="2020" name="Mol. Plant Microbe Interact.">
        <title>Genome Sequence of the Biocontrol Agent Coniothyrium minitans strain Conio (IMI 134523).</title>
        <authorList>
            <person name="Patel D."/>
            <person name="Shittu T.A."/>
            <person name="Baroncelli R."/>
            <person name="Muthumeenakshi S."/>
            <person name="Osborne T.H."/>
            <person name="Janganan T.K."/>
            <person name="Sreenivasaprasad S."/>
        </authorList>
    </citation>
    <scope>NUCLEOTIDE SEQUENCE</scope>
    <source>
        <strain evidence="1">Conio</strain>
    </source>
</reference>